<sequence length="126" mass="14116">MQLGAIARQEALAPLSAQGLLIGDDAVLFWLADQSRLTLEEMRQELNLPPEQFNALIDRLDRANILDSQTDEADGTHHVFLSTKGLDLLHTVHKNLKSLDTEFTSSLSAHKSKKLRKLLSKINNLF</sequence>
<dbReference type="InterPro" id="IPR036390">
    <property type="entry name" value="WH_DNA-bd_sf"/>
</dbReference>
<dbReference type="AlphaFoldDB" id="A0A4R6W386"/>
<dbReference type="Gene3D" id="1.10.10.10">
    <property type="entry name" value="Winged helix-like DNA-binding domain superfamily/Winged helix DNA-binding domain"/>
    <property type="match status" value="1"/>
</dbReference>
<dbReference type="Proteomes" id="UP000295391">
    <property type="component" value="Unassembled WGS sequence"/>
</dbReference>
<organism evidence="1 2">
    <name type="scientific">Maritalea mobilis</name>
    <dbReference type="NCBI Taxonomy" id="483324"/>
    <lineage>
        <taxon>Bacteria</taxon>
        <taxon>Pseudomonadati</taxon>
        <taxon>Pseudomonadota</taxon>
        <taxon>Alphaproteobacteria</taxon>
        <taxon>Hyphomicrobiales</taxon>
        <taxon>Devosiaceae</taxon>
        <taxon>Maritalea</taxon>
    </lineage>
</organism>
<comment type="caution">
    <text evidence="1">The sequence shown here is derived from an EMBL/GenBank/DDBJ whole genome shotgun (WGS) entry which is preliminary data.</text>
</comment>
<protein>
    <submittedName>
        <fullName evidence="1">DNA-binding MarR family transcriptional regulator</fullName>
    </submittedName>
</protein>
<dbReference type="SUPFAM" id="SSF46785">
    <property type="entry name" value="Winged helix' DNA-binding domain"/>
    <property type="match status" value="1"/>
</dbReference>
<dbReference type="GO" id="GO:0003677">
    <property type="term" value="F:DNA binding"/>
    <property type="evidence" value="ECO:0007669"/>
    <property type="project" value="UniProtKB-KW"/>
</dbReference>
<reference evidence="1 2" key="1">
    <citation type="submission" date="2019-03" db="EMBL/GenBank/DDBJ databases">
        <title>Genomic Encyclopedia of Type Strains, Phase III (KMG-III): the genomes of soil and plant-associated and newly described type strains.</title>
        <authorList>
            <person name="Whitman W."/>
        </authorList>
    </citation>
    <scope>NUCLEOTIDE SEQUENCE [LARGE SCALE GENOMIC DNA]</scope>
    <source>
        <strain evidence="1 2">CGMCC 1.7002</strain>
    </source>
</reference>
<dbReference type="InterPro" id="IPR036388">
    <property type="entry name" value="WH-like_DNA-bd_sf"/>
</dbReference>
<keyword evidence="2" id="KW-1185">Reference proteome</keyword>
<dbReference type="EMBL" id="SNYR01000001">
    <property type="protein sequence ID" value="TDQ67475.1"/>
    <property type="molecule type" value="Genomic_DNA"/>
</dbReference>
<proteinExistence type="predicted"/>
<accession>A0A4R6W386</accession>
<gene>
    <name evidence="1" type="ORF">ATL17_1490</name>
</gene>
<evidence type="ECO:0000313" key="1">
    <source>
        <dbReference type="EMBL" id="TDQ67475.1"/>
    </source>
</evidence>
<name>A0A4R6W386_9HYPH</name>
<keyword evidence="1" id="KW-0238">DNA-binding</keyword>
<evidence type="ECO:0000313" key="2">
    <source>
        <dbReference type="Proteomes" id="UP000295391"/>
    </source>
</evidence>